<evidence type="ECO:0000256" key="2">
    <source>
        <dbReference type="ARBA" id="ARBA00022980"/>
    </source>
</evidence>
<dbReference type="EMBL" id="MK408749">
    <property type="protein sequence ID" value="QUX32823.1"/>
    <property type="molecule type" value="Genomic_DNA"/>
</dbReference>
<keyword evidence="3 5" id="KW-0687">Ribonucleoprotein</keyword>
<dbReference type="SUPFAM" id="SSF54189">
    <property type="entry name" value="Ribosomal proteins S24e, L23 and L15e"/>
    <property type="match status" value="1"/>
</dbReference>
<dbReference type="GO" id="GO:1990904">
    <property type="term" value="C:ribonucleoprotein complex"/>
    <property type="evidence" value="ECO:0007669"/>
    <property type="project" value="UniProtKB-KW"/>
</dbReference>
<dbReference type="Gene3D" id="3.30.70.330">
    <property type="match status" value="1"/>
</dbReference>
<evidence type="ECO:0000256" key="5">
    <source>
        <dbReference type="HAMAP-Rule" id="MF_01369"/>
    </source>
</evidence>
<comment type="subunit">
    <text evidence="5">Part of the 50S ribosomal subunit.</text>
</comment>
<evidence type="ECO:0000313" key="7">
    <source>
        <dbReference type="EMBL" id="QUX32823.1"/>
    </source>
</evidence>
<keyword evidence="5" id="KW-0694">RNA-binding</keyword>
<comment type="subcellular location">
    <subcellularLocation>
        <location evidence="5">Plastid</location>
        <location evidence="5">Chloroplast</location>
    </subcellularLocation>
</comment>
<dbReference type="GO" id="GO:0003735">
    <property type="term" value="F:structural constituent of ribosome"/>
    <property type="evidence" value="ECO:0007669"/>
    <property type="project" value="InterPro"/>
</dbReference>
<evidence type="ECO:0000256" key="1">
    <source>
        <dbReference type="ARBA" id="ARBA00006700"/>
    </source>
</evidence>
<dbReference type="GO" id="GO:0006412">
    <property type="term" value="P:translation"/>
    <property type="evidence" value="ECO:0007669"/>
    <property type="project" value="UniProtKB-UniRule"/>
</dbReference>
<name>A0A8E5J5C8_9CHLO</name>
<keyword evidence="7" id="KW-0934">Plastid</keyword>
<geneLocation type="chloroplast" evidence="7"/>
<organism evidence="7">
    <name type="scientific">Blidingia minima</name>
    <dbReference type="NCBI Taxonomy" id="63414"/>
    <lineage>
        <taxon>Eukaryota</taxon>
        <taxon>Viridiplantae</taxon>
        <taxon>Chlorophyta</taxon>
        <taxon>core chlorophytes</taxon>
        <taxon>Ulvophyceae</taxon>
        <taxon>OUU clade</taxon>
        <taxon>Ulvales</taxon>
        <taxon>Ulvaceae</taxon>
        <taxon>Blidingia</taxon>
    </lineage>
</organism>
<dbReference type="InterPro" id="IPR012677">
    <property type="entry name" value="Nucleotide-bd_a/b_plait_sf"/>
</dbReference>
<feature type="region of interest" description="Disordered" evidence="6">
    <location>
        <begin position="39"/>
        <end position="95"/>
    </location>
</feature>
<protein>
    <recommendedName>
        <fullName evidence="4 5">Large ribosomal subunit protein uL23c</fullName>
    </recommendedName>
</protein>
<evidence type="ECO:0000256" key="4">
    <source>
        <dbReference type="ARBA" id="ARBA00035287"/>
    </source>
</evidence>
<dbReference type="GO" id="GO:0005840">
    <property type="term" value="C:ribosome"/>
    <property type="evidence" value="ECO:0007669"/>
    <property type="project" value="UniProtKB-KW"/>
</dbReference>
<reference evidence="7" key="1">
    <citation type="submission" date="2019-01" db="EMBL/GenBank/DDBJ databases">
        <title>Complete Chloroplast Genome of Blidingia minima.</title>
        <authorList>
            <person name="Gao D."/>
        </authorList>
    </citation>
    <scope>NUCLEOTIDE SEQUENCE</scope>
</reference>
<dbReference type="GO" id="GO:0019843">
    <property type="term" value="F:rRNA binding"/>
    <property type="evidence" value="ECO:0007669"/>
    <property type="project" value="UniProtKB-UniRule"/>
</dbReference>
<feature type="compositionally biased region" description="Polar residues" evidence="6">
    <location>
        <begin position="78"/>
        <end position="95"/>
    </location>
</feature>
<dbReference type="HAMAP" id="MF_01369_B">
    <property type="entry name" value="Ribosomal_uL23_B"/>
    <property type="match status" value="1"/>
</dbReference>
<dbReference type="InterPro" id="IPR012678">
    <property type="entry name" value="Ribosomal_uL23/eL15/eS24_sf"/>
</dbReference>
<dbReference type="AlphaFoldDB" id="A0A8E5J5C8"/>
<keyword evidence="2 5" id="KW-0689">Ribosomal protein</keyword>
<evidence type="ECO:0000256" key="6">
    <source>
        <dbReference type="SAM" id="MobiDB-lite"/>
    </source>
</evidence>
<accession>A0A8E5J5C8</accession>
<dbReference type="GO" id="GO:0009507">
    <property type="term" value="C:chloroplast"/>
    <property type="evidence" value="ECO:0007669"/>
    <property type="project" value="UniProtKB-SubCell"/>
</dbReference>
<comment type="function">
    <text evidence="5">Binds to 23S rRNA.</text>
</comment>
<sequence>MKLLNIMLVDLIKRIVITEKYLYRDDEQTQFDMRLQKFKDTQAQQKQEQEQEQEQEAKNNSENQSKKLASIETEANQKDANQTKNSLNDKTAKFKNSNDSVKKNVYPTYAFDLDVRLTKPQIKALLEKVFNVDIVSLNTYIAPMKKKRVGFNQGYKAKYKRAIIKLKPNQTLINPLDQ</sequence>
<keyword evidence="7" id="KW-0150">Chloroplast</keyword>
<evidence type="ECO:0000256" key="3">
    <source>
        <dbReference type="ARBA" id="ARBA00023274"/>
    </source>
</evidence>
<keyword evidence="5" id="KW-0699">rRNA-binding</keyword>
<gene>
    <name evidence="5 7" type="primary">rpl23</name>
</gene>
<comment type="similarity">
    <text evidence="1 5">Belongs to the universal ribosomal protein uL23 family.</text>
</comment>
<dbReference type="InterPro" id="IPR013025">
    <property type="entry name" value="Ribosomal_uL23-like"/>
</dbReference>
<dbReference type="Pfam" id="PF00276">
    <property type="entry name" value="Ribosomal_L23"/>
    <property type="match status" value="1"/>
</dbReference>
<proteinExistence type="inferred from homology"/>